<comment type="caution">
    <text evidence="2">The sequence shown here is derived from an EMBL/GenBank/DDBJ whole genome shotgun (WGS) entry which is preliminary data.</text>
</comment>
<proteinExistence type="predicted"/>
<dbReference type="EMBL" id="BMZS01000001">
    <property type="protein sequence ID" value="GHD41240.1"/>
    <property type="molecule type" value="Genomic_DNA"/>
</dbReference>
<feature type="domain" description="Aminoglycoside phosphotransferase" evidence="1">
    <location>
        <begin position="42"/>
        <end position="279"/>
    </location>
</feature>
<dbReference type="Pfam" id="PF01636">
    <property type="entry name" value="APH"/>
    <property type="match status" value="1"/>
</dbReference>
<dbReference type="SUPFAM" id="SSF56112">
    <property type="entry name" value="Protein kinase-like (PK-like)"/>
    <property type="match status" value="1"/>
</dbReference>
<evidence type="ECO:0000313" key="3">
    <source>
        <dbReference type="Proteomes" id="UP000630353"/>
    </source>
</evidence>
<dbReference type="InterPro" id="IPR002575">
    <property type="entry name" value="Aminoglycoside_PTrfase"/>
</dbReference>
<sequence length="299" mass="31604">MSPDPSASPGRPRPATTVDDDAIAALLAELGLPVRRLDFVAKASTSEVWRADTACGPIAVRIAAPRPGKPADFDAETALRRVLAAAGARVAAPMFDRRARPDLAVADHRPAWVVDRWIDGERADAATADAVWHELGVLLAMLHALPVRGHGRLRVEGDGVAGRLDDPGAAAADRFERPWPFDDLPLAGHPLAAAAPDLVPRLQRLEPAIRQAAAAPPAVVHGDLNGANVRHAGGALTGLIDFADATVLTPGWDFALLRHFQGGRIVDRVLAGYTRDPAVADRIARDARLRLGLAEIEAG</sequence>
<organism evidence="2 3">
    <name type="scientific">Thalassobaculum fulvum</name>
    <dbReference type="NCBI Taxonomy" id="1633335"/>
    <lineage>
        <taxon>Bacteria</taxon>
        <taxon>Pseudomonadati</taxon>
        <taxon>Pseudomonadota</taxon>
        <taxon>Alphaproteobacteria</taxon>
        <taxon>Rhodospirillales</taxon>
        <taxon>Thalassobaculaceae</taxon>
        <taxon>Thalassobaculum</taxon>
    </lineage>
</organism>
<dbReference type="AlphaFoldDB" id="A0A919CMN0"/>
<dbReference type="Proteomes" id="UP000630353">
    <property type="component" value="Unassembled WGS sequence"/>
</dbReference>
<dbReference type="RefSeq" id="WP_189987357.1">
    <property type="nucleotide sequence ID" value="NZ_BMZS01000001.1"/>
</dbReference>
<evidence type="ECO:0000259" key="1">
    <source>
        <dbReference type="Pfam" id="PF01636"/>
    </source>
</evidence>
<name>A0A919CMN0_9PROT</name>
<protein>
    <recommendedName>
        <fullName evidence="1">Aminoglycoside phosphotransferase domain-containing protein</fullName>
    </recommendedName>
</protein>
<accession>A0A919CMN0</accession>
<evidence type="ECO:0000313" key="2">
    <source>
        <dbReference type="EMBL" id="GHD41240.1"/>
    </source>
</evidence>
<reference evidence="2" key="2">
    <citation type="submission" date="2020-09" db="EMBL/GenBank/DDBJ databases">
        <authorList>
            <person name="Sun Q."/>
            <person name="Kim S."/>
        </authorList>
    </citation>
    <scope>NUCLEOTIDE SEQUENCE</scope>
    <source>
        <strain evidence="2">KCTC 42651</strain>
    </source>
</reference>
<dbReference type="InterPro" id="IPR011009">
    <property type="entry name" value="Kinase-like_dom_sf"/>
</dbReference>
<reference evidence="2" key="1">
    <citation type="journal article" date="2014" name="Int. J. Syst. Evol. Microbiol.">
        <title>Complete genome sequence of Corynebacterium casei LMG S-19264T (=DSM 44701T), isolated from a smear-ripened cheese.</title>
        <authorList>
            <consortium name="US DOE Joint Genome Institute (JGI-PGF)"/>
            <person name="Walter F."/>
            <person name="Albersmeier A."/>
            <person name="Kalinowski J."/>
            <person name="Ruckert C."/>
        </authorList>
    </citation>
    <scope>NUCLEOTIDE SEQUENCE</scope>
    <source>
        <strain evidence="2">KCTC 42651</strain>
    </source>
</reference>
<keyword evidence="3" id="KW-1185">Reference proteome</keyword>
<dbReference type="Gene3D" id="3.90.1200.10">
    <property type="match status" value="1"/>
</dbReference>
<gene>
    <name evidence="2" type="ORF">GCM10017083_05420</name>
</gene>